<dbReference type="InterPro" id="IPR004516">
    <property type="entry name" value="HisRS/HisZ"/>
</dbReference>
<dbReference type="InterPro" id="IPR045864">
    <property type="entry name" value="aa-tRNA-synth_II/BPL/LPL"/>
</dbReference>
<dbReference type="GO" id="GO:0005737">
    <property type="term" value="C:cytoplasm"/>
    <property type="evidence" value="ECO:0007669"/>
    <property type="project" value="UniProtKB-UniRule"/>
</dbReference>
<dbReference type="PANTHER" id="PTHR11476">
    <property type="entry name" value="HISTIDYL-TRNA SYNTHETASE"/>
    <property type="match status" value="1"/>
</dbReference>
<comment type="catalytic activity">
    <reaction evidence="10">
        <text>tRNA(His) + L-histidine + ATP = L-histidyl-tRNA(His) + AMP + diphosphate + H(+)</text>
        <dbReference type="Rhea" id="RHEA:17313"/>
        <dbReference type="Rhea" id="RHEA-COMP:9665"/>
        <dbReference type="Rhea" id="RHEA-COMP:9689"/>
        <dbReference type="ChEBI" id="CHEBI:15378"/>
        <dbReference type="ChEBI" id="CHEBI:30616"/>
        <dbReference type="ChEBI" id="CHEBI:33019"/>
        <dbReference type="ChEBI" id="CHEBI:57595"/>
        <dbReference type="ChEBI" id="CHEBI:78442"/>
        <dbReference type="ChEBI" id="CHEBI:78527"/>
        <dbReference type="ChEBI" id="CHEBI:456215"/>
        <dbReference type="EC" id="6.1.1.21"/>
    </reaction>
</comment>
<dbReference type="Pfam" id="PF13393">
    <property type="entry name" value="tRNA-synt_His"/>
    <property type="match status" value="1"/>
</dbReference>
<feature type="compositionally biased region" description="Basic and acidic residues" evidence="13">
    <location>
        <begin position="415"/>
        <end position="432"/>
    </location>
</feature>
<dbReference type="PROSITE" id="PS50862">
    <property type="entry name" value="AA_TRNA_LIGASE_II"/>
    <property type="match status" value="1"/>
</dbReference>
<dbReference type="AlphaFoldDB" id="A0A2U2RJ70"/>
<evidence type="ECO:0000256" key="1">
    <source>
        <dbReference type="ARBA" id="ARBA00008226"/>
    </source>
</evidence>
<proteinExistence type="inferred from homology"/>
<feature type="domain" description="Aminoacyl-transfer RNA synthetases class-II family profile" evidence="14">
    <location>
        <begin position="20"/>
        <end position="346"/>
    </location>
</feature>
<evidence type="ECO:0000259" key="14">
    <source>
        <dbReference type="PROSITE" id="PS50862"/>
    </source>
</evidence>
<feature type="binding site" evidence="12">
    <location>
        <position position="282"/>
    </location>
    <ligand>
        <name>L-histidine</name>
        <dbReference type="ChEBI" id="CHEBI:57595"/>
    </ligand>
</feature>
<evidence type="ECO:0000256" key="9">
    <source>
        <dbReference type="ARBA" id="ARBA00023146"/>
    </source>
</evidence>
<evidence type="ECO:0000256" key="4">
    <source>
        <dbReference type="ARBA" id="ARBA00017399"/>
    </source>
</evidence>
<feature type="binding site" evidence="12">
    <location>
        <position position="132"/>
    </location>
    <ligand>
        <name>L-histidine</name>
        <dbReference type="ChEBI" id="CHEBI:57595"/>
    </ligand>
</feature>
<sequence length="459" mass="50262">MAKISALSGFPEHLPEQRLVEQHVIDVFRQVAELHGFVGIETRAVEPMEQLLRKGEIDKEVYVLRRLHAEEDEAAEADAARQLGLHFDLTVPLARYVLENQNALAFPFRRYQIQKVWRGERPQEGRYREFYQADLDIVGQDVLPSHQEAEVAMVMAEILALLPLPGFTIHANNRKLSEGFFRSIGFADHEPVLRTIDKLPKIGPEATAQLLVQEAGATEEQARACLEFATIRTSDSSFASRVRELGGSGELLEEGIEELTAVLEKVSESVPGVMLADLSIARGLDYYTGTVFETFVTGHESLGSICSGGRYDRLASDNRHTYPGVGLSIGLSRLVSRLLSADLARPSRSVPTCVLVSVASEETRGRSEAVARALRGRGIPTEVSPTSAKLGKQIKHADRRGIPFVWFPATAPDGADGHEEDGAGDAVRDIRSGEQVAADATSWEPPTADRGVEVRPSAP</sequence>
<dbReference type="OrthoDB" id="9800814at2"/>
<evidence type="ECO:0000256" key="5">
    <source>
        <dbReference type="ARBA" id="ARBA00022490"/>
    </source>
</evidence>
<comment type="caution">
    <text evidence="15">The sequence shown here is derived from an EMBL/GenBank/DDBJ whole genome shotgun (WGS) entry which is preliminary data.</text>
</comment>
<feature type="binding site" evidence="12">
    <location>
        <position position="136"/>
    </location>
    <ligand>
        <name>L-histidine</name>
        <dbReference type="ChEBI" id="CHEBI:57595"/>
    </ligand>
</feature>
<evidence type="ECO:0000256" key="12">
    <source>
        <dbReference type="PIRSR" id="PIRSR001549-1"/>
    </source>
</evidence>
<evidence type="ECO:0000256" key="7">
    <source>
        <dbReference type="ARBA" id="ARBA00022840"/>
    </source>
</evidence>
<dbReference type="PIRSF" id="PIRSF001549">
    <property type="entry name" value="His-tRNA_synth"/>
    <property type="match status" value="1"/>
</dbReference>
<keyword evidence="15" id="KW-0436">Ligase</keyword>
<reference evidence="15 16" key="1">
    <citation type="submission" date="2018-05" db="EMBL/GenBank/DDBJ databases">
        <title>Brachybacterium sp. M1HQ-2T, whole genome shotgun sequence.</title>
        <authorList>
            <person name="Tuo L."/>
        </authorList>
    </citation>
    <scope>NUCLEOTIDE SEQUENCE [LARGE SCALE GENOMIC DNA]</scope>
    <source>
        <strain evidence="15 16">M1HQ-2</strain>
    </source>
</reference>
<comment type="similarity">
    <text evidence="1">Belongs to the class-II aminoacyl-tRNA synthetase family.</text>
</comment>
<evidence type="ECO:0000256" key="13">
    <source>
        <dbReference type="SAM" id="MobiDB-lite"/>
    </source>
</evidence>
<dbReference type="PANTHER" id="PTHR11476:SF7">
    <property type="entry name" value="HISTIDINE--TRNA LIGASE"/>
    <property type="match status" value="1"/>
</dbReference>
<dbReference type="InterPro" id="IPR036621">
    <property type="entry name" value="Anticodon-bd_dom_sf"/>
</dbReference>
<organism evidence="15 16">
    <name type="scientific">Brachybacterium endophyticum</name>
    <dbReference type="NCBI Taxonomy" id="2182385"/>
    <lineage>
        <taxon>Bacteria</taxon>
        <taxon>Bacillati</taxon>
        <taxon>Actinomycetota</taxon>
        <taxon>Actinomycetes</taxon>
        <taxon>Micrococcales</taxon>
        <taxon>Dermabacteraceae</taxon>
        <taxon>Brachybacterium</taxon>
    </lineage>
</organism>
<dbReference type="GO" id="GO:0005524">
    <property type="term" value="F:ATP binding"/>
    <property type="evidence" value="ECO:0007669"/>
    <property type="project" value="UniProtKB-KW"/>
</dbReference>
<feature type="binding site" evidence="12">
    <location>
        <begin position="286"/>
        <end position="287"/>
    </location>
    <ligand>
        <name>L-histidine</name>
        <dbReference type="ChEBI" id="CHEBI:57595"/>
    </ligand>
</feature>
<evidence type="ECO:0000256" key="10">
    <source>
        <dbReference type="ARBA" id="ARBA00047639"/>
    </source>
</evidence>
<dbReference type="Pfam" id="PF03129">
    <property type="entry name" value="HGTP_anticodon"/>
    <property type="match status" value="1"/>
</dbReference>
<dbReference type="InterPro" id="IPR015807">
    <property type="entry name" value="His-tRNA-ligase"/>
</dbReference>
<evidence type="ECO:0000256" key="2">
    <source>
        <dbReference type="ARBA" id="ARBA00011738"/>
    </source>
</evidence>
<accession>A0A2U2RJ70</accession>
<keyword evidence="7" id="KW-0067">ATP-binding</keyword>
<keyword evidence="9" id="KW-0030">Aminoacyl-tRNA synthetase</keyword>
<comment type="subunit">
    <text evidence="2">Homodimer.</text>
</comment>
<evidence type="ECO:0000313" key="15">
    <source>
        <dbReference type="EMBL" id="PWH05881.1"/>
    </source>
</evidence>
<dbReference type="InterPro" id="IPR006195">
    <property type="entry name" value="aa-tRNA-synth_II"/>
</dbReference>
<evidence type="ECO:0000256" key="8">
    <source>
        <dbReference type="ARBA" id="ARBA00022917"/>
    </source>
</evidence>
<keyword evidence="8" id="KW-0648">Protein biosynthesis</keyword>
<keyword evidence="6" id="KW-0547">Nucleotide-binding</keyword>
<name>A0A2U2RJ70_9MICO</name>
<dbReference type="CDD" id="cd00773">
    <property type="entry name" value="HisRS-like_core"/>
    <property type="match status" value="1"/>
</dbReference>
<dbReference type="EMBL" id="QFKX01000004">
    <property type="protein sequence ID" value="PWH05881.1"/>
    <property type="molecule type" value="Genomic_DNA"/>
</dbReference>
<dbReference type="Gene3D" id="3.40.50.800">
    <property type="entry name" value="Anticodon-binding domain"/>
    <property type="match status" value="1"/>
</dbReference>
<dbReference type="SUPFAM" id="SSF52954">
    <property type="entry name" value="Class II aaRS ABD-related"/>
    <property type="match status" value="1"/>
</dbReference>
<dbReference type="GO" id="GO:0006427">
    <property type="term" value="P:histidyl-tRNA aminoacylation"/>
    <property type="evidence" value="ECO:0007669"/>
    <property type="project" value="UniProtKB-UniRule"/>
</dbReference>
<dbReference type="Proteomes" id="UP000245590">
    <property type="component" value="Unassembled WGS sequence"/>
</dbReference>
<dbReference type="Gene3D" id="3.30.930.10">
    <property type="entry name" value="Bira Bifunctional Protein, Domain 2"/>
    <property type="match status" value="1"/>
</dbReference>
<dbReference type="NCBIfam" id="TIGR00442">
    <property type="entry name" value="hisS"/>
    <property type="match status" value="1"/>
</dbReference>
<feature type="binding site" evidence="12">
    <location>
        <position position="118"/>
    </location>
    <ligand>
        <name>L-histidine</name>
        <dbReference type="ChEBI" id="CHEBI:57595"/>
    </ligand>
</feature>
<evidence type="ECO:0000256" key="6">
    <source>
        <dbReference type="ARBA" id="ARBA00022741"/>
    </source>
</evidence>
<evidence type="ECO:0000313" key="16">
    <source>
        <dbReference type="Proteomes" id="UP000245590"/>
    </source>
</evidence>
<dbReference type="SUPFAM" id="SSF55681">
    <property type="entry name" value="Class II aaRS and biotin synthetases"/>
    <property type="match status" value="1"/>
</dbReference>
<feature type="region of interest" description="Disordered" evidence="13">
    <location>
        <begin position="410"/>
        <end position="459"/>
    </location>
</feature>
<dbReference type="InterPro" id="IPR004154">
    <property type="entry name" value="Anticodon-bd"/>
</dbReference>
<dbReference type="RefSeq" id="WP_109276237.1">
    <property type="nucleotide sequence ID" value="NZ_QFKX01000004.1"/>
</dbReference>
<evidence type="ECO:0000256" key="11">
    <source>
        <dbReference type="NCBIfam" id="TIGR00442"/>
    </source>
</evidence>
<feature type="binding site" evidence="12">
    <location>
        <begin position="88"/>
        <end position="90"/>
    </location>
    <ligand>
        <name>L-histidine</name>
        <dbReference type="ChEBI" id="CHEBI:57595"/>
    </ligand>
</feature>
<keyword evidence="5" id="KW-0963">Cytoplasm</keyword>
<keyword evidence="16" id="KW-1185">Reference proteome</keyword>
<evidence type="ECO:0000256" key="3">
    <source>
        <dbReference type="ARBA" id="ARBA00012815"/>
    </source>
</evidence>
<dbReference type="InterPro" id="IPR041715">
    <property type="entry name" value="HisRS-like_core"/>
</dbReference>
<dbReference type="EC" id="6.1.1.21" evidence="3 11"/>
<protein>
    <recommendedName>
        <fullName evidence="4 11">Histidine--tRNA ligase</fullName>
        <ecNumber evidence="3 11">6.1.1.21</ecNumber>
    </recommendedName>
</protein>
<gene>
    <name evidence="15" type="ORF">DEO23_11850</name>
</gene>
<dbReference type="GO" id="GO:0004821">
    <property type="term" value="F:histidine-tRNA ligase activity"/>
    <property type="evidence" value="ECO:0007669"/>
    <property type="project" value="UniProtKB-UniRule"/>
</dbReference>